<proteinExistence type="predicted"/>
<comment type="caution">
    <text evidence="2">The sequence shown here is derived from an EMBL/GenBank/DDBJ whole genome shotgun (WGS) entry which is preliminary data.</text>
</comment>
<accession>A0ABU6ZEZ0</accession>
<evidence type="ECO:0000313" key="3">
    <source>
        <dbReference type="Proteomes" id="UP001341840"/>
    </source>
</evidence>
<sequence>MAHVFLFSKIKVLALRSKNTVGSRTKEKLRKLLLVGDLKGFLVVEVSYTLRNSFLSLFLTRCVLLHLALLALPAHRVPQSLLGLAGVSIMSMSVHHVPLPPPAPMPVPGPMHLVPRTPMMNARRYRSLFPRRRVAPSTPPSPPTPPPSDGEPSNYEGDVDADEIGDPKEPYAVSIPA</sequence>
<name>A0ABU6ZEZ0_9FABA</name>
<evidence type="ECO:0000256" key="1">
    <source>
        <dbReference type="SAM" id="MobiDB-lite"/>
    </source>
</evidence>
<dbReference type="EMBL" id="JASCZI010272140">
    <property type="protein sequence ID" value="MED6220529.1"/>
    <property type="molecule type" value="Genomic_DNA"/>
</dbReference>
<dbReference type="Proteomes" id="UP001341840">
    <property type="component" value="Unassembled WGS sequence"/>
</dbReference>
<protein>
    <submittedName>
        <fullName evidence="2">Uncharacterized protein</fullName>
    </submittedName>
</protein>
<keyword evidence="3" id="KW-1185">Reference proteome</keyword>
<reference evidence="2 3" key="1">
    <citation type="journal article" date="2023" name="Plants (Basel)">
        <title>Bridging the Gap: Combining Genomics and Transcriptomics Approaches to Understand Stylosanthes scabra, an Orphan Legume from the Brazilian Caatinga.</title>
        <authorList>
            <person name="Ferreira-Neto J.R.C."/>
            <person name="da Silva M.D."/>
            <person name="Binneck E."/>
            <person name="de Melo N.F."/>
            <person name="da Silva R.H."/>
            <person name="de Melo A.L.T.M."/>
            <person name="Pandolfi V."/>
            <person name="Bustamante F.O."/>
            <person name="Brasileiro-Vidal A.C."/>
            <person name="Benko-Iseppon A.M."/>
        </authorList>
    </citation>
    <scope>NUCLEOTIDE SEQUENCE [LARGE SCALE GENOMIC DNA]</scope>
    <source>
        <tissue evidence="2">Leaves</tissue>
    </source>
</reference>
<gene>
    <name evidence="2" type="ORF">PIB30_045656</name>
</gene>
<feature type="compositionally biased region" description="Pro residues" evidence="1">
    <location>
        <begin position="137"/>
        <end position="149"/>
    </location>
</feature>
<evidence type="ECO:0000313" key="2">
    <source>
        <dbReference type="EMBL" id="MED6220529.1"/>
    </source>
</evidence>
<feature type="region of interest" description="Disordered" evidence="1">
    <location>
        <begin position="130"/>
        <end position="177"/>
    </location>
</feature>
<organism evidence="2 3">
    <name type="scientific">Stylosanthes scabra</name>
    <dbReference type="NCBI Taxonomy" id="79078"/>
    <lineage>
        <taxon>Eukaryota</taxon>
        <taxon>Viridiplantae</taxon>
        <taxon>Streptophyta</taxon>
        <taxon>Embryophyta</taxon>
        <taxon>Tracheophyta</taxon>
        <taxon>Spermatophyta</taxon>
        <taxon>Magnoliopsida</taxon>
        <taxon>eudicotyledons</taxon>
        <taxon>Gunneridae</taxon>
        <taxon>Pentapetalae</taxon>
        <taxon>rosids</taxon>
        <taxon>fabids</taxon>
        <taxon>Fabales</taxon>
        <taxon>Fabaceae</taxon>
        <taxon>Papilionoideae</taxon>
        <taxon>50 kb inversion clade</taxon>
        <taxon>dalbergioids sensu lato</taxon>
        <taxon>Dalbergieae</taxon>
        <taxon>Pterocarpus clade</taxon>
        <taxon>Stylosanthes</taxon>
    </lineage>
</organism>